<evidence type="ECO:0000256" key="6">
    <source>
        <dbReference type="ARBA" id="ARBA00023422"/>
    </source>
</evidence>
<evidence type="ECO:0000256" key="9">
    <source>
        <dbReference type="SAM" id="MobiDB-lite"/>
    </source>
</evidence>
<feature type="active site" description="Proton acceptor" evidence="8">
    <location>
        <position position="573"/>
    </location>
</feature>
<keyword evidence="5 8" id="KW-0443">Lipid metabolism</keyword>
<keyword evidence="11" id="KW-0808">Transferase</keyword>
<evidence type="ECO:0000256" key="4">
    <source>
        <dbReference type="ARBA" id="ARBA00022833"/>
    </source>
</evidence>
<dbReference type="PANTHER" id="PTHR24185:SF8">
    <property type="entry name" value="PNPLA DOMAIN-CONTAINING PROTEIN"/>
    <property type="match status" value="1"/>
</dbReference>
<dbReference type="SUPFAM" id="SSF48403">
    <property type="entry name" value="Ankyrin repeat"/>
    <property type="match status" value="1"/>
</dbReference>
<evidence type="ECO:0000256" key="5">
    <source>
        <dbReference type="ARBA" id="ARBA00023098"/>
    </source>
</evidence>
<keyword evidence="2" id="KW-0479">Metal-binding</keyword>
<comment type="catalytic activity">
    <reaction evidence="6">
        <text>a 1,2-diacyl-sn-glycero-3-phosphocholine + H2O = a 1-acyl-sn-glycero-3-phosphocholine + a fatty acid + H(+)</text>
        <dbReference type="Rhea" id="RHEA:15801"/>
        <dbReference type="ChEBI" id="CHEBI:15377"/>
        <dbReference type="ChEBI" id="CHEBI:15378"/>
        <dbReference type="ChEBI" id="CHEBI:28868"/>
        <dbReference type="ChEBI" id="CHEBI:57643"/>
        <dbReference type="ChEBI" id="CHEBI:58168"/>
        <dbReference type="EC" id="3.1.1.4"/>
    </reaction>
    <physiologicalReaction direction="left-to-right" evidence="6">
        <dbReference type="Rhea" id="RHEA:15802"/>
    </physiologicalReaction>
</comment>
<keyword evidence="8" id="KW-0442">Lipid degradation</keyword>
<protein>
    <recommendedName>
        <fullName evidence="1">phospholipase A2</fullName>
        <ecNumber evidence="1">3.1.1.4</ecNumber>
    </recommendedName>
</protein>
<dbReference type="Proteomes" id="UP001392437">
    <property type="component" value="Unassembled WGS sequence"/>
</dbReference>
<accession>A0AAW0QZ07</accession>
<dbReference type="Pfam" id="PF12796">
    <property type="entry name" value="Ank_2"/>
    <property type="match status" value="1"/>
</dbReference>
<dbReference type="InterPro" id="IPR002641">
    <property type="entry name" value="PNPLA_dom"/>
</dbReference>
<feature type="short sequence motif" description="GXGXXG" evidence="8">
    <location>
        <begin position="376"/>
        <end position="381"/>
    </location>
</feature>
<sequence length="1271" mass="142037">MYQVQPSLGFESMENAVTRLYNQLLLPFSDLVCLFVDDLGGMAKVTEHLRSWLHPDQQFALTGIQPWLLLVVSKDLEVNEQLMLRELVRAQNGVKPRFRGYQVFHIAESVRQTRATKECQNRPWDRLQAKIWSLSGISRRRREGLLFSVPHFSSFIHSAVDRFIDPGKRPLEVVEASRLKMPVAADLETHIITFLKSMRSTETVTTLGIPIITSSFILDHYPPGMHQFNPRTVFIRLYRRTSKRIYDEWPQHETSFPLPASFLSLLENNFLEQYRRFRRVKSAAELHRSNLCQFRKEYSGLFSDVTCFSCVRRPPQFSLPCGHMICENCVRVFGQDTKSPWGFCLKACILCGKSVGDIEIGMRPDTASVRVLSIDGGGTRGIAPLVFIETLQECIGLPCPVQRHFDLIYGTSSGAITAAALWINGWSPSECIASFENLAKVAFQPRWWWPRLPILLPIFKLLATLVLDSQYSSKPLEAVLLQVFGEKSIQACSPATELGAKVGITVTTTQDASACIFTTYNGVGQRRADSEYHVFKPQSSTGQIPLWEIIRCSTAAPYYFKPRRIDGLGTFQDGGLAFNNPAAIAVQEAFASGAEPSIIVSLGTGAAKTRSPGLGDSRRLLQDSFPMRIFRAFWQGSSSHRAWQQLLRHTKSDSQSNLFRFDIEFEGPVPALDDVAEMQNVAKLARDEILHSPSLEPLIHRIKAELFVFELSPDAPFRFQNGVYLCAGRILCRLQPKTPEYNVFMCQLAQSSASLHVAHQRIIKGVWGSPTLNTQEQFRQEVSFQIKSRDRPFSISLAVGDYHSHISGSPFTLEGLAEQQKLNAVFGTADHRKRPVEEGEEAQKASPSPAKRPYSTGSHGINVSMAHTAQDAIGKCWLKELPNELLGSILDKASPQDGIRLATTCRMMCERILPRFYIQDVVSCPQNSVPFALQFSCWYGMQKTYEMARAAIRNTGQNAPQVLNQLFDNSKLQLFVSRACPARSHLCSTVPYYHLRNDRYTLMHICAFRANTHIAGLLMEENGVDVDSLDGLGRTPIHYAVNDSVARFLVQLGADINGNMKYNGSGPLVNLICDADASHQPVASLRVASPNDRGWRDAWPRVIVPDLFSTIQYLIDEGAAVSSPLKDPQICPLAFAIRFGHIKIVEALLDAGADPNPTRTARDSTALVESRRTGGCVTRRHSDPPILAIATAWFLSNASRESNWEDVLDQICAASKDINHPMEGHSAIWWAIKEGRFAVARVLARNGASWEGRGLYLNATVLSMEANIPGY</sequence>
<evidence type="ECO:0000313" key="12">
    <source>
        <dbReference type="Proteomes" id="UP001392437"/>
    </source>
</evidence>
<dbReference type="Pfam" id="PF01734">
    <property type="entry name" value="Patatin"/>
    <property type="match status" value="1"/>
</dbReference>
<proteinExistence type="predicted"/>
<dbReference type="Gene3D" id="1.25.40.20">
    <property type="entry name" value="Ankyrin repeat-containing domain"/>
    <property type="match status" value="2"/>
</dbReference>
<gene>
    <name evidence="11" type="ORF">PG999_004334</name>
</gene>
<dbReference type="SUPFAM" id="SSF52151">
    <property type="entry name" value="FabD/lysophospholipase-like"/>
    <property type="match status" value="1"/>
</dbReference>
<feature type="short sequence motif" description="DGA/G" evidence="8">
    <location>
        <begin position="573"/>
        <end position="575"/>
    </location>
</feature>
<dbReference type="GO" id="GO:0016740">
    <property type="term" value="F:transferase activity"/>
    <property type="evidence" value="ECO:0007669"/>
    <property type="project" value="UniProtKB-KW"/>
</dbReference>
<dbReference type="SMART" id="SM00248">
    <property type="entry name" value="ANK"/>
    <property type="match status" value="4"/>
</dbReference>
<comment type="caution">
    <text evidence="11">The sequence shown here is derived from an EMBL/GenBank/DDBJ whole genome shotgun (WGS) entry which is preliminary data.</text>
</comment>
<dbReference type="Gene3D" id="3.40.1090.10">
    <property type="entry name" value="Cytosolic phospholipase A2 catalytic domain"/>
    <property type="match status" value="1"/>
</dbReference>
<keyword evidence="12" id="KW-1185">Reference proteome</keyword>
<dbReference type="InterPro" id="IPR016035">
    <property type="entry name" value="Acyl_Trfase/lysoPLipase"/>
</dbReference>
<dbReference type="PROSITE" id="PS50088">
    <property type="entry name" value="ANK_REPEAT"/>
    <property type="match status" value="1"/>
</dbReference>
<dbReference type="CDD" id="cd07199">
    <property type="entry name" value="Pat17_PNPLA8_PNPLA9_like"/>
    <property type="match status" value="1"/>
</dbReference>
<evidence type="ECO:0000256" key="8">
    <source>
        <dbReference type="PROSITE-ProRule" id="PRU01161"/>
    </source>
</evidence>
<dbReference type="GO" id="GO:0047499">
    <property type="term" value="F:calcium-independent phospholipase A2 activity"/>
    <property type="evidence" value="ECO:0007669"/>
    <property type="project" value="TreeGrafter"/>
</dbReference>
<dbReference type="EC" id="3.1.1.4" evidence="1"/>
<evidence type="ECO:0000313" key="11">
    <source>
        <dbReference type="EMBL" id="KAK8120214.1"/>
    </source>
</evidence>
<feature type="active site" description="Nucleophile" evidence="8">
    <location>
        <position position="412"/>
    </location>
</feature>
<dbReference type="GO" id="GO:0016042">
    <property type="term" value="P:lipid catabolic process"/>
    <property type="evidence" value="ECO:0007669"/>
    <property type="project" value="UniProtKB-UniRule"/>
</dbReference>
<reference evidence="11 12" key="1">
    <citation type="submission" date="2023-01" db="EMBL/GenBank/DDBJ databases">
        <title>Analysis of 21 Apiospora genomes using comparative genomics revels a genus with tremendous synthesis potential of carbohydrate active enzymes and secondary metabolites.</title>
        <authorList>
            <person name="Sorensen T."/>
        </authorList>
    </citation>
    <scope>NUCLEOTIDE SEQUENCE [LARGE SCALE GENOMIC DNA]</scope>
    <source>
        <strain evidence="11 12">CBS 117206</strain>
    </source>
</reference>
<keyword evidence="8 11" id="KW-0378">Hydrolase</keyword>
<keyword evidence="4" id="KW-0862">Zinc</keyword>
<dbReference type="PROSITE" id="PS51635">
    <property type="entry name" value="PNPLA"/>
    <property type="match status" value="1"/>
</dbReference>
<keyword evidence="7" id="KW-0040">ANK repeat</keyword>
<dbReference type="InterPro" id="IPR017907">
    <property type="entry name" value="Znf_RING_CS"/>
</dbReference>
<feature type="short sequence motif" description="GXSXG" evidence="8">
    <location>
        <begin position="410"/>
        <end position="414"/>
    </location>
</feature>
<organism evidence="11 12">
    <name type="scientific">Apiospora kogelbergensis</name>
    <dbReference type="NCBI Taxonomy" id="1337665"/>
    <lineage>
        <taxon>Eukaryota</taxon>
        <taxon>Fungi</taxon>
        <taxon>Dikarya</taxon>
        <taxon>Ascomycota</taxon>
        <taxon>Pezizomycotina</taxon>
        <taxon>Sordariomycetes</taxon>
        <taxon>Xylariomycetidae</taxon>
        <taxon>Amphisphaeriales</taxon>
        <taxon>Apiosporaceae</taxon>
        <taxon>Apiospora</taxon>
    </lineage>
</organism>
<dbReference type="EMBL" id="JAQQWP010000004">
    <property type="protein sequence ID" value="KAK8120214.1"/>
    <property type="molecule type" value="Genomic_DNA"/>
</dbReference>
<dbReference type="PANTHER" id="PTHR24185">
    <property type="entry name" value="CALCIUM-INDEPENDENT PHOSPHOLIPASE A2-GAMMA"/>
    <property type="match status" value="1"/>
</dbReference>
<dbReference type="AlphaFoldDB" id="A0AAW0QZ07"/>
<dbReference type="InterPro" id="IPR036770">
    <property type="entry name" value="Ankyrin_rpt-contain_sf"/>
</dbReference>
<dbReference type="Pfam" id="PF00023">
    <property type="entry name" value="Ank"/>
    <property type="match status" value="1"/>
</dbReference>
<dbReference type="GO" id="GO:0016020">
    <property type="term" value="C:membrane"/>
    <property type="evidence" value="ECO:0007669"/>
    <property type="project" value="TreeGrafter"/>
</dbReference>
<feature type="region of interest" description="Disordered" evidence="9">
    <location>
        <begin position="830"/>
        <end position="861"/>
    </location>
</feature>
<name>A0AAW0QZ07_9PEZI</name>
<dbReference type="GO" id="GO:0019369">
    <property type="term" value="P:arachidonate metabolic process"/>
    <property type="evidence" value="ECO:0007669"/>
    <property type="project" value="TreeGrafter"/>
</dbReference>
<dbReference type="PROSITE" id="PS00518">
    <property type="entry name" value="ZF_RING_1"/>
    <property type="match status" value="1"/>
</dbReference>
<dbReference type="GO" id="GO:0046486">
    <property type="term" value="P:glycerolipid metabolic process"/>
    <property type="evidence" value="ECO:0007669"/>
    <property type="project" value="UniProtKB-ARBA"/>
</dbReference>
<dbReference type="GO" id="GO:0008270">
    <property type="term" value="F:zinc ion binding"/>
    <property type="evidence" value="ECO:0007669"/>
    <property type="project" value="UniProtKB-KW"/>
</dbReference>
<dbReference type="PROSITE" id="PS50297">
    <property type="entry name" value="ANK_REP_REGION"/>
    <property type="match status" value="1"/>
</dbReference>
<evidence type="ECO:0000256" key="3">
    <source>
        <dbReference type="ARBA" id="ARBA00022771"/>
    </source>
</evidence>
<evidence type="ECO:0000259" key="10">
    <source>
        <dbReference type="PROSITE" id="PS51635"/>
    </source>
</evidence>
<keyword evidence="3" id="KW-0863">Zinc-finger</keyword>
<feature type="domain" description="PNPLA" evidence="10">
    <location>
        <begin position="372"/>
        <end position="586"/>
    </location>
</feature>
<evidence type="ECO:0000256" key="7">
    <source>
        <dbReference type="PROSITE-ProRule" id="PRU00023"/>
    </source>
</evidence>
<evidence type="ECO:0000256" key="1">
    <source>
        <dbReference type="ARBA" id="ARBA00013278"/>
    </source>
</evidence>
<feature type="repeat" description="ANK" evidence="7">
    <location>
        <begin position="1132"/>
        <end position="1160"/>
    </location>
</feature>
<evidence type="ECO:0000256" key="2">
    <source>
        <dbReference type="ARBA" id="ARBA00022723"/>
    </source>
</evidence>
<dbReference type="InterPro" id="IPR002110">
    <property type="entry name" value="Ankyrin_rpt"/>
</dbReference>